<comment type="subcellular location">
    <subcellularLocation>
        <location evidence="1 6">Cell membrane</location>
        <topology evidence="1 6">Multi-pass membrane protein</topology>
    </subcellularLocation>
</comment>
<evidence type="ECO:0000313" key="8">
    <source>
        <dbReference type="EMBL" id="MTD01454.1"/>
    </source>
</evidence>
<comment type="caution">
    <text evidence="8">The sequence shown here is derived from an EMBL/GenBank/DDBJ whole genome shotgun (WGS) entry which is preliminary data.</text>
</comment>
<dbReference type="Proteomes" id="UP000483839">
    <property type="component" value="Unassembled WGS sequence"/>
</dbReference>
<keyword evidence="4 6" id="KW-1133">Transmembrane helix</keyword>
<evidence type="ECO:0000256" key="3">
    <source>
        <dbReference type="ARBA" id="ARBA00022692"/>
    </source>
</evidence>
<evidence type="ECO:0000313" key="9">
    <source>
        <dbReference type="Proteomes" id="UP000483839"/>
    </source>
</evidence>
<feature type="transmembrane region" description="Helical" evidence="6">
    <location>
        <begin position="14"/>
        <end position="34"/>
    </location>
</feature>
<reference evidence="8 9" key="1">
    <citation type="submission" date="2019-11" db="EMBL/GenBank/DDBJ databases">
        <title>Streptococcus uberis isolated from clinical mastitis cases on a southeastern Queensland dairy.</title>
        <authorList>
            <person name="Workentine M.L."/>
            <person name="Price R."/>
            <person name="Olchowy T."/>
        </authorList>
    </citation>
    <scope>NUCLEOTIDE SEQUENCE [LARGE SCALE GENOMIC DNA]</scope>
    <source>
        <strain evidence="8 9">OLC4459-A17</strain>
    </source>
</reference>
<evidence type="ECO:0000259" key="7">
    <source>
        <dbReference type="Pfam" id="PF09335"/>
    </source>
</evidence>
<dbReference type="PANTHER" id="PTHR12677">
    <property type="entry name" value="GOLGI APPARATUS MEMBRANE PROTEIN TVP38-RELATED"/>
    <property type="match status" value="1"/>
</dbReference>
<name>A0A6L6G7L5_STRUB</name>
<feature type="transmembrane region" description="Helical" evidence="6">
    <location>
        <begin position="143"/>
        <end position="166"/>
    </location>
</feature>
<dbReference type="PANTHER" id="PTHR12677:SF49">
    <property type="entry name" value="TVP38_TMEM64 FAMILY MEMBRANE PROTEIN"/>
    <property type="match status" value="1"/>
</dbReference>
<feature type="transmembrane region" description="Helical" evidence="6">
    <location>
        <begin position="172"/>
        <end position="192"/>
    </location>
</feature>
<evidence type="ECO:0000256" key="4">
    <source>
        <dbReference type="ARBA" id="ARBA00022989"/>
    </source>
</evidence>
<feature type="domain" description="VTT" evidence="7">
    <location>
        <begin position="74"/>
        <end position="190"/>
    </location>
</feature>
<dbReference type="Pfam" id="PF09335">
    <property type="entry name" value="VTT_dom"/>
    <property type="match status" value="1"/>
</dbReference>
<evidence type="ECO:0000256" key="1">
    <source>
        <dbReference type="ARBA" id="ARBA00004651"/>
    </source>
</evidence>
<gene>
    <name evidence="8" type="ORF">GKS16_04080</name>
</gene>
<sequence length="202" mass="22977">MNDFGLKHAKLKKLFKIIGILSILFSIIFVAYLVGKIDIFNNPKALSELIKNHIVLGSVLFFIFQIIQVVIPIIPGGVTTVVGFLTFGPYLGFLLNVLGIMIGSAILFLLVRKFGKPFIQLFIEDDKIQLYEKKLATKTYERFFILNMISPMAPADVMIMITGLSQISFKRFLVIILICRPISMITYSYFWIYGGQALRHLF</sequence>
<dbReference type="InterPro" id="IPR032816">
    <property type="entry name" value="VTT_dom"/>
</dbReference>
<dbReference type="GO" id="GO:0005886">
    <property type="term" value="C:plasma membrane"/>
    <property type="evidence" value="ECO:0007669"/>
    <property type="project" value="UniProtKB-SubCell"/>
</dbReference>
<accession>A0A6L6G7L5</accession>
<evidence type="ECO:0000256" key="5">
    <source>
        <dbReference type="ARBA" id="ARBA00023136"/>
    </source>
</evidence>
<dbReference type="AlphaFoldDB" id="A0A6L6G7L5"/>
<evidence type="ECO:0000256" key="2">
    <source>
        <dbReference type="ARBA" id="ARBA00022475"/>
    </source>
</evidence>
<evidence type="ECO:0000256" key="6">
    <source>
        <dbReference type="RuleBase" id="RU366058"/>
    </source>
</evidence>
<dbReference type="EMBL" id="WLXI01000037">
    <property type="protein sequence ID" value="MTD01454.1"/>
    <property type="molecule type" value="Genomic_DNA"/>
</dbReference>
<protein>
    <recommendedName>
        <fullName evidence="6">TVP38/TMEM64 family membrane protein</fullName>
    </recommendedName>
</protein>
<feature type="transmembrane region" description="Helical" evidence="6">
    <location>
        <begin position="54"/>
        <end position="75"/>
    </location>
</feature>
<keyword evidence="3 6" id="KW-0812">Transmembrane</keyword>
<proteinExistence type="inferred from homology"/>
<feature type="transmembrane region" description="Helical" evidence="6">
    <location>
        <begin position="87"/>
        <end position="111"/>
    </location>
</feature>
<dbReference type="InterPro" id="IPR015414">
    <property type="entry name" value="TMEM64"/>
</dbReference>
<comment type="similarity">
    <text evidence="6">Belongs to the TVP38/TMEM64 family.</text>
</comment>
<dbReference type="RefSeq" id="WP_046389266.1">
    <property type="nucleotide sequence ID" value="NZ_JAASOF010000011.1"/>
</dbReference>
<organism evidence="8 9">
    <name type="scientific">Streptococcus uberis</name>
    <dbReference type="NCBI Taxonomy" id="1349"/>
    <lineage>
        <taxon>Bacteria</taxon>
        <taxon>Bacillati</taxon>
        <taxon>Bacillota</taxon>
        <taxon>Bacilli</taxon>
        <taxon>Lactobacillales</taxon>
        <taxon>Streptococcaceae</taxon>
        <taxon>Streptococcus</taxon>
    </lineage>
</organism>
<keyword evidence="5 6" id="KW-0472">Membrane</keyword>
<keyword evidence="2 6" id="KW-1003">Cell membrane</keyword>